<accession>A0A0R1ZXL3</accession>
<dbReference type="AlphaFoldDB" id="A0A0R1ZXL3"/>
<dbReference type="RefSeq" id="WP_054678228.1">
    <property type="nucleotide sequence ID" value="NZ_AYYO01000014.1"/>
</dbReference>
<reference evidence="1 2" key="1">
    <citation type="journal article" date="2015" name="Genome Announc.">
        <title>Expanding the biotechnology potential of lactobacilli through comparative genomics of 213 strains and associated genera.</title>
        <authorList>
            <person name="Sun Z."/>
            <person name="Harris H.M."/>
            <person name="McCann A."/>
            <person name="Guo C."/>
            <person name="Argimon S."/>
            <person name="Zhang W."/>
            <person name="Yang X."/>
            <person name="Jeffery I.B."/>
            <person name="Cooney J.C."/>
            <person name="Kagawa T.F."/>
            <person name="Liu W."/>
            <person name="Song Y."/>
            <person name="Salvetti E."/>
            <person name="Wrobel A."/>
            <person name="Rasinkangas P."/>
            <person name="Parkhill J."/>
            <person name="Rea M.C."/>
            <person name="O'Sullivan O."/>
            <person name="Ritari J."/>
            <person name="Douillard F.P."/>
            <person name="Paul Ross R."/>
            <person name="Yang R."/>
            <person name="Briner A.E."/>
            <person name="Felis G.E."/>
            <person name="de Vos W.M."/>
            <person name="Barrangou R."/>
            <person name="Klaenhammer T.R."/>
            <person name="Caufield P.W."/>
            <person name="Cui Y."/>
            <person name="Zhang H."/>
            <person name="O'Toole P.W."/>
        </authorList>
    </citation>
    <scope>NUCLEOTIDE SEQUENCE [LARGE SCALE GENOMIC DNA]</scope>
    <source>
        <strain evidence="1 2">DSM 20505</strain>
    </source>
</reference>
<keyword evidence="2" id="KW-1185">Reference proteome</keyword>
<dbReference type="STRING" id="1291052.FC18_GL001047"/>
<organism evidence="1 2">
    <name type="scientific">Lacticaseibacillus sharpeae JCM 1186 = DSM 20505</name>
    <dbReference type="NCBI Taxonomy" id="1291052"/>
    <lineage>
        <taxon>Bacteria</taxon>
        <taxon>Bacillati</taxon>
        <taxon>Bacillota</taxon>
        <taxon>Bacilli</taxon>
        <taxon>Lactobacillales</taxon>
        <taxon>Lactobacillaceae</taxon>
        <taxon>Lacticaseibacillus</taxon>
    </lineage>
</organism>
<protein>
    <submittedName>
        <fullName evidence="1">Uncharacterized protein</fullName>
    </submittedName>
</protein>
<dbReference type="PATRIC" id="fig|1291052.5.peg.1065"/>
<evidence type="ECO:0000313" key="1">
    <source>
        <dbReference type="EMBL" id="KRM55676.1"/>
    </source>
</evidence>
<dbReference type="Proteomes" id="UP000051679">
    <property type="component" value="Unassembled WGS sequence"/>
</dbReference>
<name>A0A0R1ZXL3_9LACO</name>
<dbReference type="OrthoDB" id="3191556at2"/>
<evidence type="ECO:0000313" key="2">
    <source>
        <dbReference type="Proteomes" id="UP000051679"/>
    </source>
</evidence>
<proteinExistence type="predicted"/>
<gene>
    <name evidence="1" type="ORF">FC18_GL001047</name>
</gene>
<dbReference type="EMBL" id="AYYO01000014">
    <property type="protein sequence ID" value="KRM55676.1"/>
    <property type="molecule type" value="Genomic_DNA"/>
</dbReference>
<comment type="caution">
    <text evidence="1">The sequence shown here is derived from an EMBL/GenBank/DDBJ whole genome shotgun (WGS) entry which is preliminary data.</text>
</comment>
<sequence length="427" mass="47887">MFNLAKMSTTEVKQVFVGQTVRIQLSDDTLIRGEVLDILSGLFPWKPSDIILKQTAPTRASARKIPVARVKLMNTVNGEPDTPANINIGELPVMTVQELRNHLVGNLIAVRTRGGDVYKGRVININESSDPQSPKYIKLDRMNPTATGVPVTGIIDIVWIHGERENEINGLPKVRPTDSLPQKADSELYTQVDQGFNRLKSAKPHPELLRSFTIHIGGPALNFEEIITVTPANNELTYTLITPDREEHYRIVDHTLALKTMLRLSEVDFNLVPINAMAWNLDQQPEKNVLPVMITLTTDNGTVEFLPTAYFRLGLPLEWAKVVRSLRKAFKHNRRGVVFNQSVFTAGHLHGELIVLGVQFTDFGKKYNYLADSDIYKVGDYVDVPVGPDNEPKSVLVVDILYPQSESQLPFPISKTKHVLGKSQRIY</sequence>